<feature type="transmembrane region" description="Helical" evidence="1">
    <location>
        <begin position="46"/>
        <end position="68"/>
    </location>
</feature>
<feature type="transmembrane region" description="Helical" evidence="1">
    <location>
        <begin position="332"/>
        <end position="350"/>
    </location>
</feature>
<feature type="transmembrane region" description="Helical" evidence="1">
    <location>
        <begin position="306"/>
        <end position="325"/>
    </location>
</feature>
<feature type="transmembrane region" description="Helical" evidence="1">
    <location>
        <begin position="276"/>
        <end position="294"/>
    </location>
</feature>
<evidence type="ECO:0000259" key="2">
    <source>
        <dbReference type="Pfam" id="PF09925"/>
    </source>
</evidence>
<keyword evidence="1" id="KW-1133">Transmembrane helix</keyword>
<keyword evidence="1" id="KW-0812">Transmembrane</keyword>
<evidence type="ECO:0000313" key="4">
    <source>
        <dbReference type="Proteomes" id="UP000590740"/>
    </source>
</evidence>
<dbReference type="Proteomes" id="UP000590740">
    <property type="component" value="Unassembled WGS sequence"/>
</dbReference>
<feature type="transmembrane region" description="Helical" evidence="1">
    <location>
        <begin position="183"/>
        <end position="200"/>
    </location>
</feature>
<keyword evidence="4" id="KW-1185">Reference proteome</keyword>
<accession>A0A7W7YEC7</accession>
<dbReference type="EMBL" id="JACHIG010000010">
    <property type="protein sequence ID" value="MBB5034660.1"/>
    <property type="molecule type" value="Genomic_DNA"/>
</dbReference>
<proteinExistence type="predicted"/>
<gene>
    <name evidence="3" type="ORF">HNQ65_004265</name>
</gene>
<protein>
    <recommendedName>
        <fullName evidence="2">DUF2157 domain-containing protein</fullName>
    </recommendedName>
</protein>
<comment type="caution">
    <text evidence="3">The sequence shown here is derived from an EMBL/GenBank/DDBJ whole genome shotgun (WGS) entry which is preliminary data.</text>
</comment>
<feature type="transmembrane region" description="Helical" evidence="1">
    <location>
        <begin position="387"/>
        <end position="405"/>
    </location>
</feature>
<dbReference type="InterPro" id="IPR018677">
    <property type="entry name" value="DUF2157"/>
</dbReference>
<feature type="domain" description="DUF2157" evidence="2">
    <location>
        <begin position="15"/>
        <end position="157"/>
    </location>
</feature>
<dbReference type="Pfam" id="PF09925">
    <property type="entry name" value="DUF2157"/>
    <property type="match status" value="1"/>
</dbReference>
<keyword evidence="1" id="KW-0472">Membrane</keyword>
<feature type="transmembrane region" description="Helical" evidence="1">
    <location>
        <begin position="362"/>
        <end position="380"/>
    </location>
</feature>
<feature type="transmembrane region" description="Helical" evidence="1">
    <location>
        <begin position="138"/>
        <end position="171"/>
    </location>
</feature>
<organism evidence="3 4">
    <name type="scientific">Prosthecobacter vanneervenii</name>
    <dbReference type="NCBI Taxonomy" id="48466"/>
    <lineage>
        <taxon>Bacteria</taxon>
        <taxon>Pseudomonadati</taxon>
        <taxon>Verrucomicrobiota</taxon>
        <taxon>Verrucomicrobiia</taxon>
        <taxon>Verrucomicrobiales</taxon>
        <taxon>Verrucomicrobiaceae</taxon>
        <taxon>Prosthecobacter</taxon>
    </lineage>
</organism>
<feature type="transmembrane region" description="Helical" evidence="1">
    <location>
        <begin position="212"/>
        <end position="229"/>
    </location>
</feature>
<feature type="transmembrane region" description="Helical" evidence="1">
    <location>
        <begin position="245"/>
        <end position="264"/>
    </location>
</feature>
<dbReference type="AlphaFoldDB" id="A0A7W7YEC7"/>
<evidence type="ECO:0000313" key="3">
    <source>
        <dbReference type="EMBL" id="MBB5034660.1"/>
    </source>
</evidence>
<feature type="transmembrane region" description="Helical" evidence="1">
    <location>
        <begin position="411"/>
        <end position="431"/>
    </location>
</feature>
<feature type="transmembrane region" description="Helical" evidence="1">
    <location>
        <begin position="110"/>
        <end position="131"/>
    </location>
</feature>
<sequence length="446" mass="49232">MSNNHHRWLLEQLPQWEREGLVSTDAARTLRERHAVDDSQPGAAQIVMGALGALLIGSGLIAIIGFNWDDFTRPVRLMFAFVPLLLTQLFSFRALQRGEATAAWVRETAALLQALATGACIALVSQIYNLGGEWPDFLFWWLLLSLPLVWVLRSSAVAIFYLIGIAVWSVAQVEHSRPWYDSPLLYPLLLLGLLPYWPGWKNKATLSLSVRWVMTLSAIFGLCSAAVFACDRSTTTGHGYYENCFFWLWTLTAAVLALFPLNPSCLDEPTRRKPQVVLGSLWLLGYGVAATFHGTSREILRGMPHALHLPWCWGLLTVLAAFLVLAFLRRRWAVLAIASISLLPVLMIPLYRPKAQPDGMLLSWLALLHLSAIGITLIVLEFAGKKGAPRLGATLLSVLIIARMADSDLSLLTKGVAFIGVGIAFLGFNILMGRMLKQKTAAPLPA</sequence>
<dbReference type="RefSeq" id="WP_184342684.1">
    <property type="nucleotide sequence ID" value="NZ_JACHIG010000010.1"/>
</dbReference>
<evidence type="ECO:0000256" key="1">
    <source>
        <dbReference type="SAM" id="Phobius"/>
    </source>
</evidence>
<feature type="transmembrane region" description="Helical" evidence="1">
    <location>
        <begin position="75"/>
        <end position="95"/>
    </location>
</feature>
<name>A0A7W7YEC7_9BACT</name>
<reference evidence="3 4" key="1">
    <citation type="submission" date="2020-08" db="EMBL/GenBank/DDBJ databases">
        <title>Genomic Encyclopedia of Type Strains, Phase IV (KMG-IV): sequencing the most valuable type-strain genomes for metagenomic binning, comparative biology and taxonomic classification.</title>
        <authorList>
            <person name="Goeker M."/>
        </authorList>
    </citation>
    <scope>NUCLEOTIDE SEQUENCE [LARGE SCALE GENOMIC DNA]</scope>
    <source>
        <strain evidence="3 4">DSM 12252</strain>
    </source>
</reference>